<evidence type="ECO:0000313" key="1">
    <source>
        <dbReference type="EMBL" id="RSU51677.1"/>
    </source>
</evidence>
<name>A0A430BK63_SPHYA</name>
<organism evidence="1 2">
    <name type="scientific">Sphingobium yanoikuyae</name>
    <name type="common">Sphingomonas yanoikuyae</name>
    <dbReference type="NCBI Taxonomy" id="13690"/>
    <lineage>
        <taxon>Bacteria</taxon>
        <taxon>Pseudomonadati</taxon>
        <taxon>Pseudomonadota</taxon>
        <taxon>Alphaproteobacteria</taxon>
        <taxon>Sphingomonadales</taxon>
        <taxon>Sphingomonadaceae</taxon>
        <taxon>Sphingobium</taxon>
    </lineage>
</organism>
<reference evidence="1 2" key="1">
    <citation type="submission" date="2018-07" db="EMBL/GenBank/DDBJ databases">
        <title>Genomic and Epidemiologic Investigation of an Indolent Hospital Outbreak.</title>
        <authorList>
            <person name="Johnson R.C."/>
            <person name="Deming C."/>
            <person name="Conlan S."/>
            <person name="Zellmer C.J."/>
            <person name="Michelin A.V."/>
            <person name="Lee-Lin S."/>
            <person name="Thomas P.J."/>
            <person name="Park M."/>
            <person name="Weingarten R.A."/>
            <person name="Less J."/>
            <person name="Dekker J.P."/>
            <person name="Frank K.M."/>
            <person name="Musser K.A."/>
            <person name="Mcquiston J.R."/>
            <person name="Henderson D.K."/>
            <person name="Lau A.F."/>
            <person name="Palmore T.N."/>
            <person name="Segre J.A."/>
        </authorList>
    </citation>
    <scope>NUCLEOTIDE SEQUENCE [LARGE SCALE GENOMIC DNA]</scope>
    <source>
        <strain evidence="1 2">SK-NIH.Env6_1116</strain>
    </source>
</reference>
<evidence type="ECO:0000313" key="2">
    <source>
        <dbReference type="Proteomes" id="UP000287401"/>
    </source>
</evidence>
<protein>
    <submittedName>
        <fullName evidence="1">Uncharacterized protein</fullName>
    </submittedName>
</protein>
<comment type="caution">
    <text evidence="1">The sequence shown here is derived from an EMBL/GenBank/DDBJ whole genome shotgun (WGS) entry which is preliminary data.</text>
</comment>
<dbReference type="Proteomes" id="UP000287401">
    <property type="component" value="Unassembled WGS sequence"/>
</dbReference>
<dbReference type="EMBL" id="QRAL01000036">
    <property type="protein sequence ID" value="RSU51677.1"/>
    <property type="molecule type" value="Genomic_DNA"/>
</dbReference>
<accession>A0A430BK63</accession>
<sequence length="113" mass="12520">MFERVAFRILRQAIAVGLPPPFDGTDDINVIAIVRSVLGSRPLDLCEWMGTPPTVGVAVRQPKRIRLPLLTRCICKLDDLSAVTERAGDERSPIFIQPPAARFFKGIEGFDCL</sequence>
<dbReference type="AlphaFoldDB" id="A0A430BK63"/>
<gene>
    <name evidence="1" type="ORF">DAH51_21810</name>
</gene>
<proteinExistence type="predicted"/>